<evidence type="ECO:0000256" key="19">
    <source>
        <dbReference type="SAM" id="Phobius"/>
    </source>
</evidence>
<evidence type="ECO:0000256" key="12">
    <source>
        <dbReference type="ARBA" id="ARBA00023136"/>
    </source>
</evidence>
<evidence type="ECO:0000313" key="20">
    <source>
        <dbReference type="EMBL" id="PIS22049.1"/>
    </source>
</evidence>
<keyword evidence="10 19" id="KW-1133">Transmembrane helix</keyword>
<evidence type="ECO:0000256" key="2">
    <source>
        <dbReference type="ARBA" id="ARBA00005967"/>
    </source>
</evidence>
<evidence type="ECO:0000256" key="5">
    <source>
        <dbReference type="ARBA" id="ARBA00022679"/>
    </source>
</evidence>
<keyword evidence="7 17" id="KW-0547">Nucleotide-binding</keyword>
<feature type="binding site" evidence="17">
    <location>
        <position position="25"/>
    </location>
    <ligand>
        <name>ATP</name>
        <dbReference type="ChEBI" id="CHEBI:30616"/>
    </ligand>
</feature>
<keyword evidence="18" id="KW-0479">Metal-binding</keyword>
<keyword evidence="13" id="KW-0594">Phospholipid biosynthesis</keyword>
<keyword evidence="11" id="KW-0443">Lipid metabolism</keyword>
<keyword evidence="18" id="KW-0460">Magnesium</keyword>
<evidence type="ECO:0000256" key="6">
    <source>
        <dbReference type="ARBA" id="ARBA00022692"/>
    </source>
</evidence>
<dbReference type="GO" id="GO:0005524">
    <property type="term" value="F:ATP binding"/>
    <property type="evidence" value="ECO:0007669"/>
    <property type="project" value="UniProtKB-KW"/>
</dbReference>
<dbReference type="InterPro" id="IPR036945">
    <property type="entry name" value="DAGK_sf"/>
</dbReference>
<evidence type="ECO:0000256" key="11">
    <source>
        <dbReference type="ARBA" id="ARBA00023098"/>
    </source>
</evidence>
<keyword evidence="9 17" id="KW-0067">ATP-binding</keyword>
<feature type="binding site" evidence="17">
    <location>
        <begin position="103"/>
        <end position="104"/>
    </location>
    <ligand>
        <name>ATP</name>
        <dbReference type="ChEBI" id="CHEBI:30616"/>
    </ligand>
</feature>
<name>A0A2H0XD09_UNCKA</name>
<comment type="subcellular location">
    <subcellularLocation>
        <location evidence="1">Cell membrane</location>
        <topology evidence="1">Multi-pass membrane protein</topology>
    </subcellularLocation>
</comment>
<keyword evidence="12 19" id="KW-0472">Membrane</keyword>
<evidence type="ECO:0000256" key="18">
    <source>
        <dbReference type="PIRSR" id="PIRSR600829-4"/>
    </source>
</evidence>
<evidence type="ECO:0000256" key="7">
    <source>
        <dbReference type="ARBA" id="ARBA00022741"/>
    </source>
</evidence>
<proteinExistence type="inferred from homology"/>
<feature type="binding site" evidence="16">
    <location>
        <position position="78"/>
    </location>
    <ligand>
        <name>substrate</name>
    </ligand>
</feature>
<keyword evidence="6 19" id="KW-0812">Transmembrane</keyword>
<evidence type="ECO:0000256" key="3">
    <source>
        <dbReference type="ARBA" id="ARBA00022475"/>
    </source>
</evidence>
<feature type="transmembrane region" description="Helical" evidence="19">
    <location>
        <begin position="40"/>
        <end position="57"/>
    </location>
</feature>
<dbReference type="GO" id="GO:0008654">
    <property type="term" value="P:phospholipid biosynthetic process"/>
    <property type="evidence" value="ECO:0007669"/>
    <property type="project" value="UniProtKB-KW"/>
</dbReference>
<evidence type="ECO:0000256" key="13">
    <source>
        <dbReference type="ARBA" id="ARBA00023209"/>
    </source>
</evidence>
<feature type="binding site" evidence="18">
    <location>
        <position position="85"/>
    </location>
    <ligand>
        <name>a divalent metal cation</name>
        <dbReference type="ChEBI" id="CHEBI:60240"/>
    </ligand>
</feature>
<dbReference type="PANTHER" id="PTHR34299:SF1">
    <property type="entry name" value="DIACYLGLYCEROL KINASE"/>
    <property type="match status" value="1"/>
</dbReference>
<feature type="active site" description="Proton acceptor" evidence="15">
    <location>
        <position position="78"/>
    </location>
</feature>
<dbReference type="GO" id="GO:0046872">
    <property type="term" value="F:metal ion binding"/>
    <property type="evidence" value="ECO:0007669"/>
    <property type="project" value="UniProtKB-KW"/>
</dbReference>
<dbReference type="AlphaFoldDB" id="A0A2H0XD09"/>
<comment type="similarity">
    <text evidence="2">Belongs to the bacterial diacylglycerol kinase family.</text>
</comment>
<organism evidence="20 21">
    <name type="scientific">candidate division WWE3 bacterium CG08_land_8_20_14_0_20_41_10</name>
    <dbReference type="NCBI Taxonomy" id="1975085"/>
    <lineage>
        <taxon>Bacteria</taxon>
        <taxon>Katanobacteria</taxon>
    </lineage>
</organism>
<dbReference type="Pfam" id="PF01219">
    <property type="entry name" value="DAGK_prokar"/>
    <property type="match status" value="1"/>
</dbReference>
<feature type="binding site" evidence="17">
    <location>
        <position position="37"/>
    </location>
    <ligand>
        <name>ATP</name>
        <dbReference type="ChEBI" id="CHEBI:30616"/>
    </ligand>
</feature>
<keyword evidence="3" id="KW-1003">Cell membrane</keyword>
<keyword evidence="8 20" id="KW-0418">Kinase</keyword>
<evidence type="ECO:0000256" key="14">
    <source>
        <dbReference type="ARBA" id="ARBA00023264"/>
    </source>
</evidence>
<dbReference type="EMBL" id="PEYU01000092">
    <property type="protein sequence ID" value="PIS22049.1"/>
    <property type="molecule type" value="Genomic_DNA"/>
</dbReference>
<evidence type="ECO:0000256" key="8">
    <source>
        <dbReference type="ARBA" id="ARBA00022777"/>
    </source>
</evidence>
<reference evidence="21" key="1">
    <citation type="submission" date="2017-09" db="EMBL/GenBank/DDBJ databases">
        <title>Depth-based differentiation of microbial function through sediment-hosted aquifers and enrichment of novel symbionts in the deep terrestrial subsurface.</title>
        <authorList>
            <person name="Probst A.J."/>
            <person name="Ladd B."/>
            <person name="Jarett J.K."/>
            <person name="Geller-Mcgrath D.E."/>
            <person name="Sieber C.M.K."/>
            <person name="Emerson J.B."/>
            <person name="Anantharaman K."/>
            <person name="Thomas B.C."/>
            <person name="Malmstrom R."/>
            <person name="Stieglmeier M."/>
            <person name="Klingl A."/>
            <person name="Woyke T."/>
            <person name="Ryan C.M."/>
            <person name="Banfield J.F."/>
        </authorList>
    </citation>
    <scope>NUCLEOTIDE SEQUENCE [LARGE SCALE GENOMIC DNA]</scope>
</reference>
<feature type="binding site" evidence="16">
    <location>
        <position position="18"/>
    </location>
    <ligand>
        <name>substrate</name>
    </ligand>
</feature>
<evidence type="ECO:0000256" key="16">
    <source>
        <dbReference type="PIRSR" id="PIRSR600829-2"/>
    </source>
</evidence>
<dbReference type="Proteomes" id="UP000231252">
    <property type="component" value="Unassembled WGS sequence"/>
</dbReference>
<gene>
    <name evidence="20" type="ORF">COT50_04045</name>
</gene>
<dbReference type="GO" id="GO:0005886">
    <property type="term" value="C:plasma membrane"/>
    <property type="evidence" value="ECO:0007669"/>
    <property type="project" value="UniProtKB-SubCell"/>
</dbReference>
<evidence type="ECO:0000256" key="4">
    <source>
        <dbReference type="ARBA" id="ARBA00022516"/>
    </source>
</evidence>
<dbReference type="CDD" id="cd14263">
    <property type="entry name" value="DAGK_IM_like"/>
    <property type="match status" value="1"/>
</dbReference>
<feature type="binding site" evidence="17">
    <location>
        <begin position="94"/>
        <end position="96"/>
    </location>
    <ligand>
        <name>ATP</name>
        <dbReference type="ChEBI" id="CHEBI:30616"/>
    </ligand>
</feature>
<feature type="binding site" evidence="17">
    <location>
        <position position="18"/>
    </location>
    <ligand>
        <name>ATP</name>
        <dbReference type="ChEBI" id="CHEBI:30616"/>
    </ligand>
</feature>
<keyword evidence="14" id="KW-1208">Phospholipid metabolism</keyword>
<evidence type="ECO:0000256" key="10">
    <source>
        <dbReference type="ARBA" id="ARBA00022989"/>
    </source>
</evidence>
<evidence type="ECO:0000256" key="1">
    <source>
        <dbReference type="ARBA" id="ARBA00004651"/>
    </source>
</evidence>
<keyword evidence="4" id="KW-0444">Lipid biosynthesis</keyword>
<evidence type="ECO:0000256" key="17">
    <source>
        <dbReference type="PIRSR" id="PIRSR600829-3"/>
    </source>
</evidence>
<dbReference type="PANTHER" id="PTHR34299">
    <property type="entry name" value="DIACYLGLYCEROL KINASE"/>
    <property type="match status" value="1"/>
</dbReference>
<sequence length="134" mass="15058">MADDITMGKIISSHHPKRQLKSFKYAMRGIVHATINEANFRTQLAIVLVSIIAGFYYRIQLLEWIALVVVGGMLLSAELINTAIEEFIDHLIHEHHEGARVIKDLSAGYVLTTAICTLAVFLLVFVPKITMLRK</sequence>
<dbReference type="Gene3D" id="1.10.287.3610">
    <property type="match status" value="1"/>
</dbReference>
<evidence type="ECO:0000313" key="21">
    <source>
        <dbReference type="Proteomes" id="UP000231252"/>
    </source>
</evidence>
<feature type="transmembrane region" description="Helical" evidence="19">
    <location>
        <begin position="107"/>
        <end position="126"/>
    </location>
</feature>
<evidence type="ECO:0000256" key="15">
    <source>
        <dbReference type="PIRSR" id="PIRSR600829-1"/>
    </source>
</evidence>
<keyword evidence="5" id="KW-0808">Transferase</keyword>
<comment type="caution">
    <text evidence="20">The sequence shown here is derived from an EMBL/GenBank/DDBJ whole genome shotgun (WGS) entry which is preliminary data.</text>
</comment>
<dbReference type="GO" id="GO:0016301">
    <property type="term" value="F:kinase activity"/>
    <property type="evidence" value="ECO:0007669"/>
    <property type="project" value="UniProtKB-KW"/>
</dbReference>
<protein>
    <submittedName>
        <fullName evidence="20">Diacylglycerol kinase</fullName>
    </submittedName>
</protein>
<accession>A0A2H0XD09</accession>
<feature type="binding site" evidence="18">
    <location>
        <position position="37"/>
    </location>
    <ligand>
        <name>a divalent metal cation</name>
        <dbReference type="ChEBI" id="CHEBI:60240"/>
    </ligand>
</feature>
<feature type="binding site" evidence="17">
    <location>
        <position position="85"/>
    </location>
    <ligand>
        <name>ATP</name>
        <dbReference type="ChEBI" id="CHEBI:30616"/>
    </ligand>
</feature>
<comment type="cofactor">
    <cofactor evidence="18">
        <name>Mg(2+)</name>
        <dbReference type="ChEBI" id="CHEBI:18420"/>
    </cofactor>
    <text evidence="18">Mn(2+), Zn(2+), Cd(2+) and Co(2+) support activity to lesser extents.</text>
</comment>
<evidence type="ECO:0000256" key="9">
    <source>
        <dbReference type="ARBA" id="ARBA00022840"/>
    </source>
</evidence>
<dbReference type="InterPro" id="IPR000829">
    <property type="entry name" value="DAGK"/>
</dbReference>